<organism evidence="1 2">
    <name type="scientific">Paenibacillus brasilensis</name>
    <dbReference type="NCBI Taxonomy" id="128574"/>
    <lineage>
        <taxon>Bacteria</taxon>
        <taxon>Bacillati</taxon>
        <taxon>Bacillota</taxon>
        <taxon>Bacilli</taxon>
        <taxon>Bacillales</taxon>
        <taxon>Paenibacillaceae</taxon>
        <taxon>Paenibacillus</taxon>
    </lineage>
</organism>
<reference evidence="1 2" key="1">
    <citation type="submission" date="2023-07" db="EMBL/GenBank/DDBJ databases">
        <title>Genomic Encyclopedia of Type Strains, Phase IV (KMG-IV): sequencing the most valuable type-strain genomes for metagenomic binning, comparative biology and taxonomic classification.</title>
        <authorList>
            <person name="Goeker M."/>
        </authorList>
    </citation>
    <scope>NUCLEOTIDE SEQUENCE [LARGE SCALE GENOMIC DNA]</scope>
    <source>
        <strain evidence="1 2">DSM 14914</strain>
    </source>
</reference>
<dbReference type="RefSeq" id="WP_152380830.1">
    <property type="nucleotide sequence ID" value="NZ_CP045298.1"/>
</dbReference>
<sequence length="123" mass="14014">MTDKPRLIDADKLLKWLNGKIEVNSEPYNDYRIERAIAYEDLKGEVESCSFDPDPLQQPNIQPGDRVVSISKPGLGTGVVVDLVKENLDKFTDRTWVRFGNDEHAMHTRTSDLQLIQNEGEEV</sequence>
<evidence type="ECO:0000313" key="2">
    <source>
        <dbReference type="Proteomes" id="UP001242811"/>
    </source>
</evidence>
<keyword evidence="2" id="KW-1185">Reference proteome</keyword>
<name>A0ABU0KX69_9BACL</name>
<proteinExistence type="predicted"/>
<accession>A0ABU0KX69</accession>
<gene>
    <name evidence="1" type="ORF">QOZ95_002208</name>
</gene>
<evidence type="ECO:0000313" key="1">
    <source>
        <dbReference type="EMBL" id="MDQ0494045.1"/>
    </source>
</evidence>
<dbReference type="EMBL" id="JAUSWA010000010">
    <property type="protein sequence ID" value="MDQ0494045.1"/>
    <property type="molecule type" value="Genomic_DNA"/>
</dbReference>
<evidence type="ECO:0008006" key="3">
    <source>
        <dbReference type="Google" id="ProtNLM"/>
    </source>
</evidence>
<protein>
    <recommendedName>
        <fullName evidence="3">Phage protein</fullName>
    </recommendedName>
</protein>
<dbReference type="Proteomes" id="UP001242811">
    <property type="component" value="Unassembled WGS sequence"/>
</dbReference>
<comment type="caution">
    <text evidence="1">The sequence shown here is derived from an EMBL/GenBank/DDBJ whole genome shotgun (WGS) entry which is preliminary data.</text>
</comment>